<dbReference type="Proteomes" id="UP001215280">
    <property type="component" value="Unassembled WGS sequence"/>
</dbReference>
<feature type="region of interest" description="Disordered" evidence="1">
    <location>
        <begin position="335"/>
        <end position="354"/>
    </location>
</feature>
<dbReference type="EMBL" id="JARJLG010000127">
    <property type="protein sequence ID" value="KAJ7740480.1"/>
    <property type="molecule type" value="Genomic_DNA"/>
</dbReference>
<comment type="caution">
    <text evidence="3">The sequence shown here is derived from an EMBL/GenBank/DDBJ whole genome shotgun (WGS) entry which is preliminary data.</text>
</comment>
<protein>
    <submittedName>
        <fullName evidence="3">Uncharacterized protein</fullName>
    </submittedName>
</protein>
<accession>A0AAD7ID97</accession>
<organism evidence="3 4">
    <name type="scientific">Mycena maculata</name>
    <dbReference type="NCBI Taxonomy" id="230809"/>
    <lineage>
        <taxon>Eukaryota</taxon>
        <taxon>Fungi</taxon>
        <taxon>Dikarya</taxon>
        <taxon>Basidiomycota</taxon>
        <taxon>Agaricomycotina</taxon>
        <taxon>Agaricomycetes</taxon>
        <taxon>Agaricomycetidae</taxon>
        <taxon>Agaricales</taxon>
        <taxon>Marasmiineae</taxon>
        <taxon>Mycenaceae</taxon>
        <taxon>Mycena</taxon>
    </lineage>
</organism>
<evidence type="ECO:0000256" key="2">
    <source>
        <dbReference type="SAM" id="SignalP"/>
    </source>
</evidence>
<evidence type="ECO:0000256" key="1">
    <source>
        <dbReference type="SAM" id="MobiDB-lite"/>
    </source>
</evidence>
<name>A0AAD7ID97_9AGAR</name>
<evidence type="ECO:0000313" key="3">
    <source>
        <dbReference type="EMBL" id="KAJ7740480.1"/>
    </source>
</evidence>
<feature type="compositionally biased region" description="Basic and acidic residues" evidence="1">
    <location>
        <begin position="301"/>
        <end position="316"/>
    </location>
</feature>
<keyword evidence="4" id="KW-1185">Reference proteome</keyword>
<feature type="chain" id="PRO_5042215452" evidence="2">
    <location>
        <begin position="18"/>
        <end position="681"/>
    </location>
</feature>
<evidence type="ECO:0000313" key="4">
    <source>
        <dbReference type="Proteomes" id="UP001215280"/>
    </source>
</evidence>
<sequence length="681" mass="74922">MSRQGVCCVLAWAQIVCVDMSLLPTSSPPLFPHEADVSRAGFKWPVSIWLIQARRVASIQDASAFTSPTPPRLPSPQPPGPPHRLICKAHYPWWFRVPLQPAKSGEPPIPPPSLQMASAGGEPPTTPSGVQQPAYLCPRSSHRPYQHHSAVARSGAQCSAVVQQANLEPVKLHFVLYPLPMYRSTSNDEGYPSILAHPVSTMGTPIIFTPWNTIWYLCLRRSKLGLNNPATVGEHYYLFAPKDGPVFGPPEGISIARPHRCFSLRFLDPLDPETPTRYFDDCEIEISTSSTPALPAALTPPRREVRAVRRPSKLEGDAALDSDEEASHLEQAIGHSMLQQPSSDTVAGPSRRPLSCRTRQRIHSPIDLTRGESPSNEVPRPTFRTVTGWRVSIERGLGSHTSTIRAPMVALGIPAILAHILSFFGGEPYTPATPEQSVEISPPGPFGLLGTSESWSMAGSVGPGVCKNTMTELMNLVFSDKVWKRVGTTFDLDLLPSGVIPDAARLQRLKAYGYTIMLHIVLCQSLPVSISTVFAYALLQPDGDEEVLKDMMFIRASAPERAQILQKWPTTPEEFAQLNRDPILRSLTADFFDKQPEEFADLSLEMLQGFGENFHRQVLFGSPTRFRSSSEIGALREGINRRIGDSSSMTLAELFPELQGITKVPHSKDGVWTSRIARGAH</sequence>
<proteinExistence type="predicted"/>
<feature type="region of interest" description="Disordered" evidence="1">
    <location>
        <begin position="292"/>
        <end position="326"/>
    </location>
</feature>
<reference evidence="3" key="1">
    <citation type="submission" date="2023-03" db="EMBL/GenBank/DDBJ databases">
        <title>Massive genome expansion in bonnet fungi (Mycena s.s.) driven by repeated elements and novel gene families across ecological guilds.</title>
        <authorList>
            <consortium name="Lawrence Berkeley National Laboratory"/>
            <person name="Harder C.B."/>
            <person name="Miyauchi S."/>
            <person name="Viragh M."/>
            <person name="Kuo A."/>
            <person name="Thoen E."/>
            <person name="Andreopoulos B."/>
            <person name="Lu D."/>
            <person name="Skrede I."/>
            <person name="Drula E."/>
            <person name="Henrissat B."/>
            <person name="Morin E."/>
            <person name="Kohler A."/>
            <person name="Barry K."/>
            <person name="LaButti K."/>
            <person name="Morin E."/>
            <person name="Salamov A."/>
            <person name="Lipzen A."/>
            <person name="Mereny Z."/>
            <person name="Hegedus B."/>
            <person name="Baldrian P."/>
            <person name="Stursova M."/>
            <person name="Weitz H."/>
            <person name="Taylor A."/>
            <person name="Grigoriev I.V."/>
            <person name="Nagy L.G."/>
            <person name="Martin F."/>
            <person name="Kauserud H."/>
        </authorList>
    </citation>
    <scope>NUCLEOTIDE SEQUENCE</scope>
    <source>
        <strain evidence="3">CBHHK188m</strain>
    </source>
</reference>
<gene>
    <name evidence="3" type="ORF">DFH07DRAFT_778413</name>
</gene>
<keyword evidence="2" id="KW-0732">Signal</keyword>
<feature type="signal peptide" evidence="2">
    <location>
        <begin position="1"/>
        <end position="17"/>
    </location>
</feature>
<dbReference type="AlphaFoldDB" id="A0AAD7ID97"/>
<feature type="region of interest" description="Disordered" evidence="1">
    <location>
        <begin position="104"/>
        <end position="131"/>
    </location>
</feature>